<accession>A0A833H030</accession>
<evidence type="ECO:0000313" key="2">
    <source>
        <dbReference type="EMBL" id="KAB2931117.1"/>
    </source>
</evidence>
<reference evidence="2 3" key="1">
    <citation type="submission" date="2019-10" db="EMBL/GenBank/DDBJ databases">
        <title>Extracellular Electron Transfer in a Candidatus Methanoperedens spp. Enrichment Culture.</title>
        <authorList>
            <person name="Berger S."/>
            <person name="Rangel Shaw D."/>
            <person name="Berben T."/>
            <person name="In 'T Zandt M."/>
            <person name="Frank J."/>
            <person name="Reimann J."/>
            <person name="Jetten M.S.M."/>
            <person name="Welte C.U."/>
        </authorList>
    </citation>
    <scope>NUCLEOTIDE SEQUENCE [LARGE SCALE GENOMIC DNA]</scope>
    <source>
        <strain evidence="2">SB12</strain>
    </source>
</reference>
<evidence type="ECO:0000313" key="3">
    <source>
        <dbReference type="Proteomes" id="UP000460298"/>
    </source>
</evidence>
<evidence type="ECO:0000259" key="1">
    <source>
        <dbReference type="Pfam" id="PF00144"/>
    </source>
</evidence>
<sequence length="323" mass="35369">MTPALLTLATSHPIVAGIAAQSGHEIIASNADPDRPFAVYSISKTILAVLIMQLQDQGHLQIDDAACLHLPASQARYLSPEITIRQLMGHTSGLPDYGPLPEYHTAVRQGQRAWSFDEYMERTQATTLLFPPGDGWSYSNIGYMILKHIVETTADQPLAELSAERLFVPLELSGSLFVKERADWQRVSIGRSDSLEGEVREIYDPGWVAHGLFAMTASDLLALFQALFSGRLLKSKSLQQMCMLHRLPFIEGRPFQQPAYGLGLMADAERQIFGHTGGGPGSTAAAYHKDGKTAVILTNDEDSLKAERIALALLDSTNSDHEV</sequence>
<gene>
    <name evidence="2" type="ORF">F9K24_14275</name>
</gene>
<dbReference type="AlphaFoldDB" id="A0A833H030"/>
<proteinExistence type="predicted"/>
<dbReference type="Pfam" id="PF00144">
    <property type="entry name" value="Beta-lactamase"/>
    <property type="match status" value="1"/>
</dbReference>
<dbReference type="PANTHER" id="PTHR46825:SF7">
    <property type="entry name" value="D-ALANYL-D-ALANINE CARBOXYPEPTIDASE"/>
    <property type="match status" value="1"/>
</dbReference>
<name>A0A833H030_9LEPT</name>
<dbReference type="Proteomes" id="UP000460298">
    <property type="component" value="Unassembled WGS sequence"/>
</dbReference>
<dbReference type="EMBL" id="WBUI01000015">
    <property type="protein sequence ID" value="KAB2931117.1"/>
    <property type="molecule type" value="Genomic_DNA"/>
</dbReference>
<dbReference type="InterPro" id="IPR001466">
    <property type="entry name" value="Beta-lactam-related"/>
</dbReference>
<dbReference type="PANTHER" id="PTHR46825">
    <property type="entry name" value="D-ALANYL-D-ALANINE-CARBOXYPEPTIDASE/ENDOPEPTIDASE AMPH"/>
    <property type="match status" value="1"/>
</dbReference>
<organism evidence="2 3">
    <name type="scientific">Leptonema illini</name>
    <dbReference type="NCBI Taxonomy" id="183"/>
    <lineage>
        <taxon>Bacteria</taxon>
        <taxon>Pseudomonadati</taxon>
        <taxon>Spirochaetota</taxon>
        <taxon>Spirochaetia</taxon>
        <taxon>Leptospirales</taxon>
        <taxon>Leptospiraceae</taxon>
        <taxon>Leptonema</taxon>
    </lineage>
</organism>
<comment type="caution">
    <text evidence="2">The sequence shown here is derived from an EMBL/GenBank/DDBJ whole genome shotgun (WGS) entry which is preliminary data.</text>
</comment>
<protein>
    <submittedName>
        <fullName evidence="2">Beta-lactamase family protein</fullName>
    </submittedName>
</protein>
<dbReference type="Gene3D" id="3.40.710.10">
    <property type="entry name" value="DD-peptidase/beta-lactamase superfamily"/>
    <property type="match status" value="1"/>
</dbReference>
<dbReference type="InterPro" id="IPR050491">
    <property type="entry name" value="AmpC-like"/>
</dbReference>
<dbReference type="SUPFAM" id="SSF56601">
    <property type="entry name" value="beta-lactamase/transpeptidase-like"/>
    <property type="match status" value="1"/>
</dbReference>
<dbReference type="InterPro" id="IPR012338">
    <property type="entry name" value="Beta-lactam/transpept-like"/>
</dbReference>
<feature type="domain" description="Beta-lactamase-related" evidence="1">
    <location>
        <begin position="30"/>
        <end position="310"/>
    </location>
</feature>